<feature type="compositionally biased region" description="Polar residues" evidence="1">
    <location>
        <begin position="173"/>
        <end position="187"/>
    </location>
</feature>
<keyword evidence="3" id="KW-1185">Reference proteome</keyword>
<proteinExistence type="predicted"/>
<organism evidence="2 3">
    <name type="scientific">Malassezia yamatoensis</name>
    <dbReference type="NCBI Taxonomy" id="253288"/>
    <lineage>
        <taxon>Eukaryota</taxon>
        <taxon>Fungi</taxon>
        <taxon>Dikarya</taxon>
        <taxon>Basidiomycota</taxon>
        <taxon>Ustilaginomycotina</taxon>
        <taxon>Malasseziomycetes</taxon>
        <taxon>Malasseziales</taxon>
        <taxon>Malasseziaceae</taxon>
        <taxon>Malassezia</taxon>
    </lineage>
</organism>
<evidence type="ECO:0000313" key="2">
    <source>
        <dbReference type="EMBL" id="WFC97751.1"/>
    </source>
</evidence>
<protein>
    <recommendedName>
        <fullName evidence="4">Sfi1 spindle body domain-containing protein</fullName>
    </recommendedName>
</protein>
<dbReference type="Proteomes" id="UP001219567">
    <property type="component" value="Chromosome 1"/>
</dbReference>
<reference evidence="2 3" key="1">
    <citation type="submission" date="2023-03" db="EMBL/GenBank/DDBJ databases">
        <title>Mating type loci evolution in Malassezia.</title>
        <authorList>
            <person name="Coelho M.A."/>
        </authorList>
    </citation>
    <scope>NUCLEOTIDE SEQUENCE [LARGE SCALE GENOMIC DNA]</scope>
    <source>
        <strain evidence="2 3">CBS 9725</strain>
    </source>
</reference>
<sequence length="396" mass="45420">MDEEASTSSLFFHASRNSSQSGAIPSRVTQLAASFRLHEEEIAFFDAVIDSLPRASHAFQQLKRAYDQQSKDPTWLSRIAEALQFSLEETSAVDARLWNTLLALVQVRGQTWAERWDSVRVSLGLDPRSDNEGWGLPTDHLFKEQMPESPSTWLAADLSSQSSAARFGDRRSSSMQGMSTSTLDPSIKPDTSSTFGHNESLIDLQQVWRPDNRILSRSSVLDAPRTQRNTHQGQNIYYGLNQDFVVDNYRPSHRVAGHTGPTWQPHSLGLSSSNWDQAMEMDRRWLLQNTFSKWKRVSADLDEIKLLSERLRYRYVSLKYLSTWRAALKKVARRERTAIEHADNQQKMSIFYHWVGRLNIKLEKDKSRRREELRSAAQLVESRHNQATIGVAWKVS</sequence>
<accession>A0AAJ6CHE5</accession>
<evidence type="ECO:0008006" key="4">
    <source>
        <dbReference type="Google" id="ProtNLM"/>
    </source>
</evidence>
<evidence type="ECO:0000256" key="1">
    <source>
        <dbReference type="SAM" id="MobiDB-lite"/>
    </source>
</evidence>
<dbReference type="AlphaFoldDB" id="A0AAJ6CHE5"/>
<feature type="region of interest" description="Disordered" evidence="1">
    <location>
        <begin position="165"/>
        <end position="187"/>
    </location>
</feature>
<evidence type="ECO:0000313" key="3">
    <source>
        <dbReference type="Proteomes" id="UP001219567"/>
    </source>
</evidence>
<name>A0AAJ6CHE5_9BASI</name>
<gene>
    <name evidence="2" type="ORF">MYAM1_000470</name>
</gene>
<dbReference type="EMBL" id="CP119943">
    <property type="protein sequence ID" value="WFC97751.1"/>
    <property type="molecule type" value="Genomic_DNA"/>
</dbReference>